<comment type="caution">
    <text evidence="1">The sequence shown here is derived from an EMBL/GenBank/DDBJ whole genome shotgun (WGS) entry which is preliminary data.</text>
</comment>
<dbReference type="PATRIC" id="fig|1294142.3.peg.1036"/>
<dbReference type="HOGENOM" id="CLU_165345_0_0_9"/>
<gene>
    <name evidence="1" type="ORF">CINTURNW_1036</name>
</gene>
<sequence length="121" mass="13769">MAMGKVYDIMSRLTNNKPKVIIDKDHEYEVSNSKNQAIFIKQLSEDEKLDDFERMDKIIEAGLGKEALDYINSLNLSLVGTGTIINAIMAALNDMDLEEVEELAEEERKKSRFRKGKGKTK</sequence>
<accession>U2N823</accession>
<dbReference type="AlphaFoldDB" id="U2N823"/>
<evidence type="ECO:0000313" key="1">
    <source>
        <dbReference type="EMBL" id="ERK31662.1"/>
    </source>
</evidence>
<evidence type="ECO:0000313" key="2">
    <source>
        <dbReference type="Proteomes" id="UP000016721"/>
    </source>
</evidence>
<reference evidence="1 2" key="1">
    <citation type="journal article" date="2013" name="Genome Announc.">
        <title>Draft Genome Sequence of the Hydrogen- and Ethanol-Producing Bacterium Clostridium intestinale Strain URNW.</title>
        <authorList>
            <person name="Lal S."/>
            <person name="Ramachandran U."/>
            <person name="Zhang X."/>
            <person name="Sparling R."/>
            <person name="Levin D.B."/>
        </authorList>
    </citation>
    <scope>NUCLEOTIDE SEQUENCE [LARGE SCALE GENOMIC DNA]</scope>
    <source>
        <strain evidence="1 2">URNW</strain>
    </source>
</reference>
<dbReference type="eggNOG" id="ENOG50337D2">
    <property type="taxonomic scope" value="Bacteria"/>
</dbReference>
<proteinExistence type="predicted"/>
<dbReference type="Proteomes" id="UP000016721">
    <property type="component" value="Unassembled WGS sequence"/>
</dbReference>
<keyword evidence="2" id="KW-1185">Reference proteome</keyword>
<dbReference type="EMBL" id="APJA01000009">
    <property type="protein sequence ID" value="ERK31662.1"/>
    <property type="molecule type" value="Genomic_DNA"/>
</dbReference>
<dbReference type="STRING" id="1294142.CINTURNW_1036"/>
<name>U2N823_9CLOT</name>
<dbReference type="RefSeq" id="WP_021801069.1">
    <property type="nucleotide sequence ID" value="NZ_KI273145.1"/>
</dbReference>
<protein>
    <submittedName>
        <fullName evidence="1">Uncharacterized protein</fullName>
    </submittedName>
</protein>
<organism evidence="1 2">
    <name type="scientific">Clostridium intestinale URNW</name>
    <dbReference type="NCBI Taxonomy" id="1294142"/>
    <lineage>
        <taxon>Bacteria</taxon>
        <taxon>Bacillati</taxon>
        <taxon>Bacillota</taxon>
        <taxon>Clostridia</taxon>
        <taxon>Eubacteriales</taxon>
        <taxon>Clostridiaceae</taxon>
        <taxon>Clostridium</taxon>
    </lineage>
</organism>